<dbReference type="InterPro" id="IPR038107">
    <property type="entry name" value="Glycos_transf_N_sf"/>
</dbReference>
<evidence type="ECO:0000256" key="2">
    <source>
        <dbReference type="ARBA" id="ARBA00012621"/>
    </source>
</evidence>
<name>A0A2T6SL32_HELPX</name>
<feature type="non-terminal residue" evidence="7">
    <location>
        <position position="81"/>
    </location>
</feature>
<dbReference type="EC" id="2.4.99.12" evidence="2"/>
<dbReference type="EMBL" id="QBQB01000200">
    <property type="protein sequence ID" value="PUD37436.1"/>
    <property type="molecule type" value="Genomic_DNA"/>
</dbReference>
<evidence type="ECO:0000256" key="5">
    <source>
        <dbReference type="ARBA" id="ARBA00049183"/>
    </source>
</evidence>
<organism evidence="7 8">
    <name type="scientific">Helicobacter pylori</name>
    <name type="common">Campylobacter pylori</name>
    <dbReference type="NCBI Taxonomy" id="210"/>
    <lineage>
        <taxon>Bacteria</taxon>
        <taxon>Pseudomonadati</taxon>
        <taxon>Campylobacterota</taxon>
        <taxon>Epsilonproteobacteria</taxon>
        <taxon>Campylobacterales</taxon>
        <taxon>Helicobacteraceae</taxon>
        <taxon>Helicobacter</taxon>
    </lineage>
</organism>
<dbReference type="GO" id="GO:0043842">
    <property type="term" value="F:Kdo transferase activity"/>
    <property type="evidence" value="ECO:0007669"/>
    <property type="project" value="UniProtKB-EC"/>
</dbReference>
<comment type="caution">
    <text evidence="7">The sequence shown here is derived from an EMBL/GenBank/DDBJ whole genome shotgun (WGS) entry which is preliminary data.</text>
</comment>
<protein>
    <recommendedName>
        <fullName evidence="3">3-deoxy-D-manno-octulosonic acid transferase</fullName>
        <ecNumber evidence="2">2.4.99.12</ecNumber>
    </recommendedName>
    <alternativeName>
        <fullName evidence="4">Lipid IV(A) 3-deoxy-D-manno-octulosonic acid transferase</fullName>
    </alternativeName>
</protein>
<gene>
    <name evidence="7" type="ORF">C2R92_07840</name>
</gene>
<evidence type="ECO:0000256" key="4">
    <source>
        <dbReference type="ARBA" id="ARBA00031445"/>
    </source>
</evidence>
<dbReference type="AlphaFoldDB" id="A0A2T6SL32"/>
<proteinExistence type="predicted"/>
<feature type="domain" description="3-deoxy-D-manno-octulosonic-acid transferase N-terminal" evidence="6">
    <location>
        <begin position="33"/>
        <end position="81"/>
    </location>
</feature>
<evidence type="ECO:0000313" key="8">
    <source>
        <dbReference type="Proteomes" id="UP000244660"/>
    </source>
</evidence>
<dbReference type="RefSeq" id="WP_308811741.1">
    <property type="nucleotide sequence ID" value="NZ_QBQB01000200.1"/>
</dbReference>
<dbReference type="Gene3D" id="3.40.50.11720">
    <property type="entry name" value="3-Deoxy-D-manno-octulosonic-acid transferase, N-terminal domain"/>
    <property type="match status" value="1"/>
</dbReference>
<keyword evidence="7" id="KW-0808">Transferase</keyword>
<dbReference type="InterPro" id="IPR007507">
    <property type="entry name" value="Glycos_transf_N"/>
</dbReference>
<evidence type="ECO:0000256" key="3">
    <source>
        <dbReference type="ARBA" id="ARBA00019077"/>
    </source>
</evidence>
<sequence length="81" mass="9508">MFKFFYLLCLTLGHLFGAPFILLLSFKEKYRHSLKARFFLKDNLLKSEPIFWFHACSYGEVKSLEPIIHALKEPILISVTT</sequence>
<comment type="pathway">
    <text evidence="1">Bacterial outer membrane biogenesis; LPS core biosynthesis.</text>
</comment>
<comment type="catalytic activity">
    <reaction evidence="5">
        <text>lipid IVA (E. coli) + CMP-3-deoxy-beta-D-manno-octulosonate = alpha-Kdo-(2-&gt;6)-lipid IVA (E. coli) + CMP + H(+)</text>
        <dbReference type="Rhea" id="RHEA:28066"/>
        <dbReference type="ChEBI" id="CHEBI:15378"/>
        <dbReference type="ChEBI" id="CHEBI:58603"/>
        <dbReference type="ChEBI" id="CHEBI:60364"/>
        <dbReference type="ChEBI" id="CHEBI:60377"/>
        <dbReference type="ChEBI" id="CHEBI:85987"/>
        <dbReference type="EC" id="2.4.99.12"/>
    </reaction>
</comment>
<evidence type="ECO:0000259" key="6">
    <source>
        <dbReference type="Pfam" id="PF04413"/>
    </source>
</evidence>
<dbReference type="Proteomes" id="UP000244660">
    <property type="component" value="Unassembled WGS sequence"/>
</dbReference>
<evidence type="ECO:0000313" key="7">
    <source>
        <dbReference type="EMBL" id="PUD37436.1"/>
    </source>
</evidence>
<dbReference type="Pfam" id="PF04413">
    <property type="entry name" value="Glycos_transf_N"/>
    <property type="match status" value="1"/>
</dbReference>
<reference evidence="7 8" key="1">
    <citation type="submission" date="2018-01" db="EMBL/GenBank/DDBJ databases">
        <title>Helicobacter pylori genome-wide association study shows promise for predicting gastric cancer risk.</title>
        <authorList>
            <person name="Berthenet E."/>
            <person name="Yahara K."/>
            <person name="Thorell K."/>
            <person name="Pascoe B."/>
            <person name="Meric G."/>
            <person name="Mikhail J.M."/>
            <person name="Engstrand L."/>
            <person name="Enroth H."/>
            <person name="Burette A."/>
            <person name="Megraud F."/>
            <person name="Atherton J."/>
            <person name="Smith S."/>
            <person name="Wilkinson T.S."/>
            <person name="Hitchings M.D."/>
            <person name="Falush D."/>
            <person name="Sheppard S.K."/>
        </authorList>
    </citation>
    <scope>NUCLEOTIDE SEQUENCE [LARGE SCALE GENOMIC DNA]</scope>
    <source>
        <strain evidence="7 8">462</strain>
    </source>
</reference>
<evidence type="ECO:0000256" key="1">
    <source>
        <dbReference type="ARBA" id="ARBA00004713"/>
    </source>
</evidence>
<accession>A0A2T6SL32</accession>